<protein>
    <submittedName>
        <fullName evidence="1">Uncharacterized protein</fullName>
    </submittedName>
</protein>
<sequence>HSLFACFTASVFCTMHIYFKRKARDWRQCNCGRLEEHSWHVYSQHTFVLPLRMKEMYERNLSLAFLPHAHLAIKTKCYVLYKQTSKNNETFKNIPYH</sequence>
<evidence type="ECO:0000313" key="2">
    <source>
        <dbReference type="Proteomes" id="UP001159427"/>
    </source>
</evidence>
<organism evidence="1 2">
    <name type="scientific">Porites evermanni</name>
    <dbReference type="NCBI Taxonomy" id="104178"/>
    <lineage>
        <taxon>Eukaryota</taxon>
        <taxon>Metazoa</taxon>
        <taxon>Cnidaria</taxon>
        <taxon>Anthozoa</taxon>
        <taxon>Hexacorallia</taxon>
        <taxon>Scleractinia</taxon>
        <taxon>Fungiina</taxon>
        <taxon>Poritidae</taxon>
        <taxon>Porites</taxon>
    </lineage>
</organism>
<evidence type="ECO:0000313" key="1">
    <source>
        <dbReference type="EMBL" id="CAH3014613.1"/>
    </source>
</evidence>
<reference evidence="1 2" key="1">
    <citation type="submission" date="2022-05" db="EMBL/GenBank/DDBJ databases">
        <authorList>
            <consortium name="Genoscope - CEA"/>
            <person name="William W."/>
        </authorList>
    </citation>
    <scope>NUCLEOTIDE SEQUENCE [LARGE SCALE GENOMIC DNA]</scope>
</reference>
<dbReference type="EMBL" id="CALNXI010000012">
    <property type="protein sequence ID" value="CAH3014613.1"/>
    <property type="molecule type" value="Genomic_DNA"/>
</dbReference>
<proteinExistence type="predicted"/>
<accession>A0ABN8LC19</accession>
<keyword evidence="2" id="KW-1185">Reference proteome</keyword>
<comment type="caution">
    <text evidence="1">The sequence shown here is derived from an EMBL/GenBank/DDBJ whole genome shotgun (WGS) entry which is preliminary data.</text>
</comment>
<dbReference type="Proteomes" id="UP001159427">
    <property type="component" value="Unassembled WGS sequence"/>
</dbReference>
<feature type="non-terminal residue" evidence="1">
    <location>
        <position position="1"/>
    </location>
</feature>
<gene>
    <name evidence="1" type="ORF">PEVE_00003336</name>
</gene>
<name>A0ABN8LC19_9CNID</name>